<feature type="domain" description="KANL3/Tex30 alpha/beta hydrolase-like" evidence="1">
    <location>
        <begin position="27"/>
        <end position="202"/>
    </location>
</feature>
<dbReference type="EMBL" id="JAGSNF010000015">
    <property type="protein sequence ID" value="MBR7743784.1"/>
    <property type="molecule type" value="Genomic_DNA"/>
</dbReference>
<reference evidence="2" key="1">
    <citation type="submission" date="2021-04" db="EMBL/GenBank/DDBJ databases">
        <title>Phycicoccus avicenniae sp. nov., a novel endophytic actinomycetes isolated from branch of Avicennia mariana.</title>
        <authorList>
            <person name="Tuo L."/>
        </authorList>
    </citation>
    <scope>NUCLEOTIDE SEQUENCE</scope>
    <source>
        <strain evidence="2">BSK3Z-2</strain>
    </source>
</reference>
<dbReference type="RefSeq" id="WP_211603043.1">
    <property type="nucleotide sequence ID" value="NZ_JAGSNF010000015.1"/>
</dbReference>
<dbReference type="SUPFAM" id="SSF53474">
    <property type="entry name" value="alpha/beta-Hydrolases"/>
    <property type="match status" value="1"/>
</dbReference>
<proteinExistence type="predicted"/>
<gene>
    <name evidence="2" type="ORF">KC207_10830</name>
</gene>
<dbReference type="Pfam" id="PF20408">
    <property type="entry name" value="Abhydrolase_11"/>
    <property type="match status" value="1"/>
</dbReference>
<name>A0A941D817_9MICO</name>
<evidence type="ECO:0000313" key="2">
    <source>
        <dbReference type="EMBL" id="MBR7743784.1"/>
    </source>
</evidence>
<evidence type="ECO:0000313" key="3">
    <source>
        <dbReference type="Proteomes" id="UP000677016"/>
    </source>
</evidence>
<dbReference type="Gene3D" id="3.40.50.1820">
    <property type="entry name" value="alpha/beta hydrolase"/>
    <property type="match status" value="1"/>
</dbReference>
<comment type="caution">
    <text evidence="2">The sequence shown here is derived from an EMBL/GenBank/DDBJ whole genome shotgun (WGS) entry which is preliminary data.</text>
</comment>
<sequence length="210" mass="21407">MSVLVVPTDVGEARATLAGPARDAAGLLVLGHGAGGLRWTDDVLAVRDVAVDRGWRVALVDQPWRVAGKRMGPGPARLDPVWLAVVSALPPVRPLVVGGRSAGARVACRTAALVGADAVLALSFPLHPPGRPERSRAPELAAPSATGVPVHLVHGERDPFGAPGEVRAALPEGADLRLVPGTHSLEAAAAEVGRCVAAVLDAVAAQPRAE</sequence>
<dbReference type="Proteomes" id="UP000677016">
    <property type="component" value="Unassembled WGS sequence"/>
</dbReference>
<keyword evidence="3" id="KW-1185">Reference proteome</keyword>
<dbReference type="InterPro" id="IPR046879">
    <property type="entry name" value="KANL3/Tex30_Abhydrolase"/>
</dbReference>
<evidence type="ECO:0000259" key="1">
    <source>
        <dbReference type="Pfam" id="PF20408"/>
    </source>
</evidence>
<dbReference type="InterPro" id="IPR029058">
    <property type="entry name" value="AB_hydrolase_fold"/>
</dbReference>
<accession>A0A941D817</accession>
<organism evidence="2 3">
    <name type="scientific">Phycicoccus avicenniae</name>
    <dbReference type="NCBI Taxonomy" id="2828860"/>
    <lineage>
        <taxon>Bacteria</taxon>
        <taxon>Bacillati</taxon>
        <taxon>Actinomycetota</taxon>
        <taxon>Actinomycetes</taxon>
        <taxon>Micrococcales</taxon>
        <taxon>Intrasporangiaceae</taxon>
        <taxon>Phycicoccus</taxon>
    </lineage>
</organism>
<dbReference type="AlphaFoldDB" id="A0A941D817"/>
<protein>
    <recommendedName>
        <fullName evidence="1">KANL3/Tex30 alpha/beta hydrolase-like domain-containing protein</fullName>
    </recommendedName>
</protein>